<proteinExistence type="predicted"/>
<feature type="non-terminal residue" evidence="2">
    <location>
        <position position="1"/>
    </location>
</feature>
<keyword evidence="3" id="KW-1185">Reference proteome</keyword>
<reference evidence="2" key="1">
    <citation type="submission" date="2023-11" db="EMBL/GenBank/DDBJ databases">
        <authorList>
            <person name="De Vega J J."/>
            <person name="De Vega J J."/>
        </authorList>
    </citation>
    <scope>NUCLEOTIDE SEQUENCE</scope>
</reference>
<dbReference type="EMBL" id="CAVNYO010000405">
    <property type="protein sequence ID" value="CAK5276325.1"/>
    <property type="molecule type" value="Genomic_DNA"/>
</dbReference>
<sequence>NPRPLPPNLSPSWRQEWSTRPTTNLRFIGHLELIPHLKEALPSQTCLQCSRESSRSRAALAISQDPVLHKGGHGVHALVSDVASASTAMAAPGGRVTPTKTLGIQRKSVPGNAASDGGGV</sequence>
<evidence type="ECO:0000256" key="1">
    <source>
        <dbReference type="SAM" id="MobiDB-lite"/>
    </source>
</evidence>
<evidence type="ECO:0000313" key="2">
    <source>
        <dbReference type="EMBL" id="CAK5276325.1"/>
    </source>
</evidence>
<dbReference type="Proteomes" id="UP001295794">
    <property type="component" value="Unassembled WGS sequence"/>
</dbReference>
<evidence type="ECO:0000313" key="3">
    <source>
        <dbReference type="Proteomes" id="UP001295794"/>
    </source>
</evidence>
<dbReference type="AlphaFoldDB" id="A0AAD2Q4Z8"/>
<organism evidence="2 3">
    <name type="scientific">Mycena citricolor</name>
    <dbReference type="NCBI Taxonomy" id="2018698"/>
    <lineage>
        <taxon>Eukaryota</taxon>
        <taxon>Fungi</taxon>
        <taxon>Dikarya</taxon>
        <taxon>Basidiomycota</taxon>
        <taxon>Agaricomycotina</taxon>
        <taxon>Agaricomycetes</taxon>
        <taxon>Agaricomycetidae</taxon>
        <taxon>Agaricales</taxon>
        <taxon>Marasmiineae</taxon>
        <taxon>Mycenaceae</taxon>
        <taxon>Mycena</taxon>
    </lineage>
</organism>
<feature type="region of interest" description="Disordered" evidence="1">
    <location>
        <begin position="90"/>
        <end position="120"/>
    </location>
</feature>
<name>A0AAD2Q4Z8_9AGAR</name>
<protein>
    <submittedName>
        <fullName evidence="2">Uncharacterized protein</fullName>
    </submittedName>
</protein>
<comment type="caution">
    <text evidence="2">The sequence shown here is derived from an EMBL/GenBank/DDBJ whole genome shotgun (WGS) entry which is preliminary data.</text>
</comment>
<gene>
    <name evidence="2" type="ORF">MYCIT1_LOCUS24481</name>
</gene>
<accession>A0AAD2Q4Z8</accession>